<dbReference type="AlphaFoldDB" id="A0A650EKZ1"/>
<dbReference type="SUPFAM" id="SSF52833">
    <property type="entry name" value="Thioredoxin-like"/>
    <property type="match status" value="1"/>
</dbReference>
<dbReference type="Gene3D" id="3.10.450.520">
    <property type="match status" value="1"/>
</dbReference>
<evidence type="ECO:0000313" key="3">
    <source>
        <dbReference type="EMBL" id="QGT50293.1"/>
    </source>
</evidence>
<sequence>MKKSGFFLLFALASLTFAASFEQTLQEIIKKNTKQDVKILKIQNLQSTPDVKLVMIQAGEMQVPLFASKDGKVIMGVSNVFFSDNENDKGIISNAIKQSQSAQKPDSARLDTFFKKLSKDDYIILTSNNKNTKKITYIVSDPNCPSCQKELANIQERLKDSDVYMLLVGFVGKDSPMKSSMIKDRLLDSKDNKEKIALLKEVYNPSYKIPSSYLGIDVKEIMNINQKVVEAGIQSVPFIHESTK</sequence>
<dbReference type="GO" id="GO:0016853">
    <property type="term" value="F:isomerase activity"/>
    <property type="evidence" value="ECO:0007669"/>
    <property type="project" value="UniProtKB-KW"/>
</dbReference>
<dbReference type="Gene3D" id="3.40.30.10">
    <property type="entry name" value="Glutaredoxin"/>
    <property type="match status" value="1"/>
</dbReference>
<organism evidence="3">
    <name type="scientific">uncultured Helicobacter sp</name>
    <dbReference type="NCBI Taxonomy" id="175537"/>
    <lineage>
        <taxon>Bacteria</taxon>
        <taxon>Pseudomonadati</taxon>
        <taxon>Campylobacterota</taxon>
        <taxon>Epsilonproteobacteria</taxon>
        <taxon>Campylobacterales</taxon>
        <taxon>Helicobacteraceae</taxon>
        <taxon>Helicobacter</taxon>
        <taxon>environmental samples</taxon>
    </lineage>
</organism>
<dbReference type="Pfam" id="PF18257">
    <property type="entry name" value="DsbG_N"/>
    <property type="match status" value="1"/>
</dbReference>
<protein>
    <submittedName>
        <fullName evidence="3">Protein disulfide-isomerase</fullName>
    </submittedName>
</protein>
<evidence type="ECO:0000256" key="1">
    <source>
        <dbReference type="SAM" id="SignalP"/>
    </source>
</evidence>
<gene>
    <name evidence="3" type="ORF">Helico6505_1250</name>
</gene>
<dbReference type="EMBL" id="MN577568">
    <property type="protein sequence ID" value="QGT50293.1"/>
    <property type="molecule type" value="Genomic_DNA"/>
</dbReference>
<keyword evidence="3" id="KW-0413">Isomerase</keyword>
<dbReference type="InterPro" id="IPR041556">
    <property type="entry name" value="DsbG_N"/>
</dbReference>
<evidence type="ECO:0000259" key="2">
    <source>
        <dbReference type="Pfam" id="PF18257"/>
    </source>
</evidence>
<feature type="signal peptide" evidence="1">
    <location>
        <begin position="1"/>
        <end position="18"/>
    </location>
</feature>
<keyword evidence="1" id="KW-0732">Signal</keyword>
<feature type="chain" id="PRO_5024867054" evidence="1">
    <location>
        <begin position="19"/>
        <end position="244"/>
    </location>
</feature>
<dbReference type="InterPro" id="IPR036249">
    <property type="entry name" value="Thioredoxin-like_sf"/>
</dbReference>
<feature type="domain" description="Disulfide isomerase DsbG N-terminal" evidence="2">
    <location>
        <begin position="25"/>
        <end position="101"/>
    </location>
</feature>
<proteinExistence type="predicted"/>
<name>A0A650EKZ1_9HELI</name>
<accession>A0A650EKZ1</accession>
<reference evidence="3" key="1">
    <citation type="journal article" date="2020" name="J. ISSAAS">
        <title>Lactobacilli and other gastrointestinal microbiota of Peromyscus leucopus, reservoir host for agents of Lyme disease and other zoonoses in North America.</title>
        <authorList>
            <person name="Milovic A."/>
            <person name="Bassam K."/>
            <person name="Shao H."/>
            <person name="Chatzistamou I."/>
            <person name="Tufts D.M."/>
            <person name="Diuk-Wasser M."/>
            <person name="Barbour A.G."/>
        </authorList>
    </citation>
    <scope>NUCLEOTIDE SEQUENCE</scope>
    <source>
        <strain evidence="3">LL4</strain>
    </source>
</reference>